<dbReference type="Proteomes" id="UP000286501">
    <property type="component" value="Unassembled WGS sequence"/>
</dbReference>
<evidence type="ECO:0000313" key="4">
    <source>
        <dbReference type="Proteomes" id="UP000286501"/>
    </source>
</evidence>
<name>A0A3R6DP51_9BACT</name>
<dbReference type="InterPro" id="IPR011050">
    <property type="entry name" value="Pectin_lyase_fold/virulence"/>
</dbReference>
<proteinExistence type="predicted"/>
<dbReference type="Gene3D" id="2.160.20.10">
    <property type="entry name" value="Single-stranded right-handed beta-helix, Pectin lyase-like"/>
    <property type="match status" value="1"/>
</dbReference>
<comment type="caution">
    <text evidence="1">The sequence shown here is derived from an EMBL/GenBank/DDBJ whole genome shotgun (WGS) entry which is preliminary data.</text>
</comment>
<gene>
    <name evidence="2" type="ORF">DW079_12230</name>
    <name evidence="1" type="ORF">DW250_13610</name>
</gene>
<organism evidence="1 4">
    <name type="scientific">Segatella copri</name>
    <dbReference type="NCBI Taxonomy" id="165179"/>
    <lineage>
        <taxon>Bacteria</taxon>
        <taxon>Pseudomonadati</taxon>
        <taxon>Bacteroidota</taxon>
        <taxon>Bacteroidia</taxon>
        <taxon>Bacteroidales</taxon>
        <taxon>Prevotellaceae</taxon>
        <taxon>Segatella</taxon>
    </lineage>
</organism>
<protein>
    <submittedName>
        <fullName evidence="1">Uncharacterized protein</fullName>
    </submittedName>
</protein>
<evidence type="ECO:0000313" key="3">
    <source>
        <dbReference type="Proteomes" id="UP000286211"/>
    </source>
</evidence>
<dbReference type="RefSeq" id="WP_118201576.1">
    <property type="nucleotide sequence ID" value="NZ_QRIE01000076.1"/>
</dbReference>
<dbReference type="InterPro" id="IPR012334">
    <property type="entry name" value="Pectin_lyas_fold"/>
</dbReference>
<sequence>MFFSLWVVQCIGAGYKSNIYVENSVYATAATQKKPWDCKTSGSYKDYNVTLKGCEGASDAQSKSGNNEYFVPTKYYTYKANDASEVKNYVTAAAGATLKVSYGSGVSKSRSVSFGDTDGQTTGICDFTEAASVLSTRIFTLKGNEVQTLQPGLNIVKTTYSDGHTDVKKVLKK</sequence>
<dbReference type="EMBL" id="QRIN01000076">
    <property type="protein sequence ID" value="RHG63140.1"/>
    <property type="molecule type" value="Genomic_DNA"/>
</dbReference>
<dbReference type="AlphaFoldDB" id="A0A3R6DP51"/>
<dbReference type="Proteomes" id="UP000286211">
    <property type="component" value="Unassembled WGS sequence"/>
</dbReference>
<evidence type="ECO:0000313" key="2">
    <source>
        <dbReference type="EMBL" id="RHK08794.1"/>
    </source>
</evidence>
<dbReference type="EMBL" id="QRNB01000077">
    <property type="protein sequence ID" value="RHK08794.1"/>
    <property type="molecule type" value="Genomic_DNA"/>
</dbReference>
<accession>A0A3R6DP51</accession>
<evidence type="ECO:0000313" key="1">
    <source>
        <dbReference type="EMBL" id="RHG63140.1"/>
    </source>
</evidence>
<reference evidence="3 4" key="1">
    <citation type="submission" date="2018-08" db="EMBL/GenBank/DDBJ databases">
        <title>A genome reference for cultivated species of the human gut microbiota.</title>
        <authorList>
            <person name="Zou Y."/>
            <person name="Xue W."/>
            <person name="Luo G."/>
        </authorList>
    </citation>
    <scope>NUCLEOTIDE SEQUENCE [LARGE SCALE GENOMIC DNA]</scope>
    <source>
        <strain evidence="2 3">AF46-2NS</strain>
        <strain evidence="1 4">AM22-1</strain>
    </source>
</reference>
<dbReference type="SUPFAM" id="SSF51126">
    <property type="entry name" value="Pectin lyase-like"/>
    <property type="match status" value="1"/>
</dbReference>